<dbReference type="EMBL" id="JAUDZG010000004">
    <property type="protein sequence ID" value="KAK3305083.1"/>
    <property type="molecule type" value="Genomic_DNA"/>
</dbReference>
<dbReference type="RefSeq" id="XP_062720863.1">
    <property type="nucleotide sequence ID" value="XM_062867890.1"/>
</dbReference>
<sequence>MSMPNLAFAHSTRDVVYNGKLYPEPVNSVRDVLLQAPQTRERRSLDFSNTLSDFAEALKRLYELQQLTSYWKDIHDRLYNDYRKAMVNNSQMSMEIRKRDDMIVQLQAEIRELQAAAAPTPITVAQQGEGEFASPPSAFLSHWISSRSEPVDQQEETDLDDLSLATM</sequence>
<gene>
    <name evidence="2" type="ORF">B0T15DRAFT_511046</name>
</gene>
<evidence type="ECO:0000313" key="2">
    <source>
        <dbReference type="EMBL" id="KAK3305083.1"/>
    </source>
</evidence>
<proteinExistence type="predicted"/>
<feature type="region of interest" description="Disordered" evidence="1">
    <location>
        <begin position="146"/>
        <end position="167"/>
    </location>
</feature>
<organism evidence="2 3">
    <name type="scientific">Chaetomium strumarium</name>
    <dbReference type="NCBI Taxonomy" id="1170767"/>
    <lineage>
        <taxon>Eukaryota</taxon>
        <taxon>Fungi</taxon>
        <taxon>Dikarya</taxon>
        <taxon>Ascomycota</taxon>
        <taxon>Pezizomycotina</taxon>
        <taxon>Sordariomycetes</taxon>
        <taxon>Sordariomycetidae</taxon>
        <taxon>Sordariales</taxon>
        <taxon>Chaetomiaceae</taxon>
        <taxon>Chaetomium</taxon>
    </lineage>
</organism>
<dbReference type="GeneID" id="87886719"/>
<protein>
    <submittedName>
        <fullName evidence="2">Uncharacterized protein</fullName>
    </submittedName>
</protein>
<name>A0AAJ0GS06_9PEZI</name>
<evidence type="ECO:0000313" key="3">
    <source>
        <dbReference type="Proteomes" id="UP001273166"/>
    </source>
</evidence>
<dbReference type="Proteomes" id="UP001273166">
    <property type="component" value="Unassembled WGS sequence"/>
</dbReference>
<dbReference type="AlphaFoldDB" id="A0AAJ0GS06"/>
<comment type="caution">
    <text evidence="2">The sequence shown here is derived from an EMBL/GenBank/DDBJ whole genome shotgun (WGS) entry which is preliminary data.</text>
</comment>
<dbReference type="SUPFAM" id="SSF111469">
    <property type="entry name" value="Geminin coiled-coil domain"/>
    <property type="match status" value="1"/>
</dbReference>
<evidence type="ECO:0000256" key="1">
    <source>
        <dbReference type="SAM" id="MobiDB-lite"/>
    </source>
</evidence>
<keyword evidence="3" id="KW-1185">Reference proteome</keyword>
<reference evidence="2" key="2">
    <citation type="submission" date="2023-06" db="EMBL/GenBank/DDBJ databases">
        <authorList>
            <consortium name="Lawrence Berkeley National Laboratory"/>
            <person name="Mondo S.J."/>
            <person name="Hensen N."/>
            <person name="Bonometti L."/>
            <person name="Westerberg I."/>
            <person name="Brannstrom I.O."/>
            <person name="Guillou S."/>
            <person name="Cros-Aarteil S."/>
            <person name="Calhoun S."/>
            <person name="Haridas S."/>
            <person name="Kuo A."/>
            <person name="Pangilinan J."/>
            <person name="Riley R."/>
            <person name="Labutti K."/>
            <person name="Andreopoulos B."/>
            <person name="Lipzen A."/>
            <person name="Chen C."/>
            <person name="Yanf M."/>
            <person name="Daum C."/>
            <person name="Ng V."/>
            <person name="Clum A."/>
            <person name="Steindorff A."/>
            <person name="Ohm R."/>
            <person name="Martin F."/>
            <person name="Silar P."/>
            <person name="Natvig D."/>
            <person name="Lalanne C."/>
            <person name="Gautier V."/>
            <person name="Ament-Velasquez S.L."/>
            <person name="Kruys A."/>
            <person name="Hutchinson M.I."/>
            <person name="Powell A.J."/>
            <person name="Barry K."/>
            <person name="Miller A.N."/>
            <person name="Grigoriev I.V."/>
            <person name="Debuchy R."/>
            <person name="Gladieux P."/>
            <person name="Thoren M.H."/>
            <person name="Johannesson H."/>
        </authorList>
    </citation>
    <scope>NUCLEOTIDE SEQUENCE</scope>
    <source>
        <strain evidence="2">CBS 333.67</strain>
    </source>
</reference>
<accession>A0AAJ0GS06</accession>
<reference evidence="2" key="1">
    <citation type="journal article" date="2023" name="Mol. Phylogenet. Evol.">
        <title>Genome-scale phylogeny and comparative genomics of the fungal order Sordariales.</title>
        <authorList>
            <person name="Hensen N."/>
            <person name="Bonometti L."/>
            <person name="Westerberg I."/>
            <person name="Brannstrom I.O."/>
            <person name="Guillou S."/>
            <person name="Cros-Aarteil S."/>
            <person name="Calhoun S."/>
            <person name="Haridas S."/>
            <person name="Kuo A."/>
            <person name="Mondo S."/>
            <person name="Pangilinan J."/>
            <person name="Riley R."/>
            <person name="LaButti K."/>
            <person name="Andreopoulos B."/>
            <person name="Lipzen A."/>
            <person name="Chen C."/>
            <person name="Yan M."/>
            <person name="Daum C."/>
            <person name="Ng V."/>
            <person name="Clum A."/>
            <person name="Steindorff A."/>
            <person name="Ohm R.A."/>
            <person name="Martin F."/>
            <person name="Silar P."/>
            <person name="Natvig D.O."/>
            <person name="Lalanne C."/>
            <person name="Gautier V."/>
            <person name="Ament-Velasquez S.L."/>
            <person name="Kruys A."/>
            <person name="Hutchinson M.I."/>
            <person name="Powell A.J."/>
            <person name="Barry K."/>
            <person name="Miller A.N."/>
            <person name="Grigoriev I.V."/>
            <person name="Debuchy R."/>
            <person name="Gladieux P."/>
            <person name="Hiltunen Thoren M."/>
            <person name="Johannesson H."/>
        </authorList>
    </citation>
    <scope>NUCLEOTIDE SEQUENCE</scope>
    <source>
        <strain evidence="2">CBS 333.67</strain>
    </source>
</reference>
<feature type="compositionally biased region" description="Acidic residues" evidence="1">
    <location>
        <begin position="152"/>
        <end position="161"/>
    </location>
</feature>